<evidence type="ECO:0000256" key="4">
    <source>
        <dbReference type="ARBA" id="ARBA00022692"/>
    </source>
</evidence>
<dbReference type="InterPro" id="IPR004869">
    <property type="entry name" value="MMPL_dom"/>
</dbReference>
<comment type="similarity">
    <text evidence="2">Belongs to the resistance-nodulation-cell division (RND) (TC 2.A.6) family. MmpL subfamily.</text>
</comment>
<protein>
    <submittedName>
        <fullName evidence="9">MMPL family transporter</fullName>
    </submittedName>
</protein>
<keyword evidence="4 7" id="KW-0812">Transmembrane</keyword>
<feature type="transmembrane region" description="Helical" evidence="7">
    <location>
        <begin position="391"/>
        <end position="410"/>
    </location>
</feature>
<dbReference type="Proteomes" id="UP001549773">
    <property type="component" value="Unassembled WGS sequence"/>
</dbReference>
<proteinExistence type="inferred from homology"/>
<feature type="transmembrane region" description="Helical" evidence="7">
    <location>
        <begin position="233"/>
        <end position="253"/>
    </location>
</feature>
<name>A0ABV2U071_9FLAO</name>
<evidence type="ECO:0000259" key="8">
    <source>
        <dbReference type="PROSITE" id="PS50156"/>
    </source>
</evidence>
<dbReference type="Pfam" id="PF03176">
    <property type="entry name" value="MMPL"/>
    <property type="match status" value="2"/>
</dbReference>
<evidence type="ECO:0000256" key="1">
    <source>
        <dbReference type="ARBA" id="ARBA00004651"/>
    </source>
</evidence>
<keyword evidence="5 7" id="KW-1133">Transmembrane helix</keyword>
<feature type="transmembrane region" description="Helical" evidence="7">
    <location>
        <begin position="259"/>
        <end position="279"/>
    </location>
</feature>
<evidence type="ECO:0000313" key="9">
    <source>
        <dbReference type="EMBL" id="MET7030515.1"/>
    </source>
</evidence>
<feature type="transmembrane region" description="Helical" evidence="7">
    <location>
        <begin position="299"/>
        <end position="323"/>
    </location>
</feature>
<accession>A0ABV2U071</accession>
<evidence type="ECO:0000256" key="5">
    <source>
        <dbReference type="ARBA" id="ARBA00022989"/>
    </source>
</evidence>
<dbReference type="InterPro" id="IPR050545">
    <property type="entry name" value="Mycobact_MmpL"/>
</dbReference>
<evidence type="ECO:0000256" key="2">
    <source>
        <dbReference type="ARBA" id="ARBA00010157"/>
    </source>
</evidence>
<comment type="subcellular location">
    <subcellularLocation>
        <location evidence="1">Cell membrane</location>
        <topology evidence="1">Multi-pass membrane protein</topology>
    </subcellularLocation>
</comment>
<dbReference type="RefSeq" id="WP_354619312.1">
    <property type="nucleotide sequence ID" value="NZ_JBEWYP010000009.1"/>
</dbReference>
<keyword evidence="6 7" id="KW-0472">Membrane</keyword>
<dbReference type="PANTHER" id="PTHR33406:SF6">
    <property type="entry name" value="MEMBRANE PROTEIN YDGH-RELATED"/>
    <property type="match status" value="1"/>
</dbReference>
<comment type="caution">
    <text evidence="9">The sequence shown here is derived from an EMBL/GenBank/DDBJ whole genome shotgun (WGS) entry which is preliminary data.</text>
</comment>
<feature type="domain" description="SSD" evidence="8">
    <location>
        <begin position="635"/>
        <end position="744"/>
    </location>
</feature>
<dbReference type="PROSITE" id="PS51257">
    <property type="entry name" value="PROKAR_LIPOPROTEIN"/>
    <property type="match status" value="1"/>
</dbReference>
<reference evidence="9 10" key="1">
    <citation type="submission" date="2024-07" db="EMBL/GenBank/DDBJ databases">
        <title>The genome sequence of type strain Sediminicola luteus GDMCC 1.2596T.</title>
        <authorList>
            <person name="Liu Y."/>
        </authorList>
    </citation>
    <scope>NUCLEOTIDE SEQUENCE [LARGE SCALE GENOMIC DNA]</scope>
    <source>
        <strain evidence="9 10">GDMCC 1.2596</strain>
    </source>
</reference>
<feature type="transmembrane region" description="Helical" evidence="7">
    <location>
        <begin position="335"/>
        <end position="359"/>
    </location>
</feature>
<dbReference type="SUPFAM" id="SSF82866">
    <property type="entry name" value="Multidrug efflux transporter AcrB transmembrane domain"/>
    <property type="match status" value="2"/>
</dbReference>
<dbReference type="EMBL" id="JBEWYP010000009">
    <property type="protein sequence ID" value="MET7030515.1"/>
    <property type="molecule type" value="Genomic_DNA"/>
</dbReference>
<dbReference type="InterPro" id="IPR000731">
    <property type="entry name" value="SSD"/>
</dbReference>
<evidence type="ECO:0000256" key="7">
    <source>
        <dbReference type="SAM" id="Phobius"/>
    </source>
</evidence>
<evidence type="ECO:0000313" key="10">
    <source>
        <dbReference type="Proteomes" id="UP001549773"/>
    </source>
</evidence>
<feature type="domain" description="SSD" evidence="8">
    <location>
        <begin position="242"/>
        <end position="358"/>
    </location>
</feature>
<evidence type="ECO:0000256" key="3">
    <source>
        <dbReference type="ARBA" id="ARBA00022475"/>
    </source>
</evidence>
<feature type="transmembrane region" description="Helical" evidence="7">
    <location>
        <begin position="207"/>
        <end position="226"/>
    </location>
</feature>
<dbReference type="PANTHER" id="PTHR33406">
    <property type="entry name" value="MEMBRANE PROTEIN MJ1562-RELATED"/>
    <property type="match status" value="1"/>
</dbReference>
<keyword evidence="10" id="KW-1185">Reference proteome</keyword>
<evidence type="ECO:0000256" key="6">
    <source>
        <dbReference type="ARBA" id="ARBA00023136"/>
    </source>
</evidence>
<sequence>MEKIIGYKKIVVLSFALLALAACFSLTGLKFSFDLQPFFPEGDEELVFYQDFVSEFGTDDSYLFIAVENKNTVFDNGFLERFHQFSLDAKTLPFVNRSESLTTLSYPLKTSFGYMGLPIIHREDTTAYKEDWRRIQEENIFVNSFIDAQATSLVVVLETDENLDYSQSKELLGGMEVLLASHDLDTYHVLGRAPFYKAIVELQKSELIYTTIASSVLIILMLFLIYRKAAIIGIAFTSIGISLLLFLGVVVLMGKELTALSAFYPILILIVGVSDVIHLMDKYLKELDSGKTNASAMVVALKGVGVPTFLTSMTTAFGFLSLLTSKLEGIRDFGLISAIGVMVTFVTVMILGSALLVIVNKRHLLREHVGFSWSSGKLTQIQKFTWNHGRAIIVGSLIFGLVCLVGVFNINTNYRFYKSLPKDSRIASDFQYFQTNYAGSRPLEVAVIAKNNHMVSDYSVLKEMDKLEKRLQKEPAIKSIQSVTTFYKFANKANHLNKSIYYTLPDTKEEFELLAMDVQKLSRKRYSRFVNEDGSKARITARVLDVGSDSLVHIYKGINHFIDNEIDTTKVAFTLTGKGYLLDTNANDVRNSILQGLLAAIFLVGVLMAFIFRNFKVLFISIAVNIFPLLFCGALLGFLEIPLEATTSIVFALVFGISVDDTIHFLSKYKICLAEGLPKESALGKTFSETGRALVITSLILFFGFAVMLFSNSEPSLIIGLLAAVTLLSALVFDLLLLPVLIRKYL</sequence>
<feature type="transmembrane region" description="Helical" evidence="7">
    <location>
        <begin position="593"/>
        <end position="612"/>
    </location>
</feature>
<keyword evidence="3" id="KW-1003">Cell membrane</keyword>
<feature type="transmembrane region" description="Helical" evidence="7">
    <location>
        <begin position="693"/>
        <end position="711"/>
    </location>
</feature>
<dbReference type="Gene3D" id="1.20.1640.10">
    <property type="entry name" value="Multidrug efflux transporter AcrB transmembrane domain"/>
    <property type="match status" value="2"/>
</dbReference>
<gene>
    <name evidence="9" type="ORF">ABXZ32_13990</name>
</gene>
<feature type="transmembrane region" description="Helical" evidence="7">
    <location>
        <begin position="717"/>
        <end position="742"/>
    </location>
</feature>
<organism evidence="9 10">
    <name type="scientific">Sediminicola luteus</name>
    <dbReference type="NCBI Taxonomy" id="319238"/>
    <lineage>
        <taxon>Bacteria</taxon>
        <taxon>Pseudomonadati</taxon>
        <taxon>Bacteroidota</taxon>
        <taxon>Flavobacteriia</taxon>
        <taxon>Flavobacteriales</taxon>
        <taxon>Flavobacteriaceae</taxon>
        <taxon>Sediminicola</taxon>
    </lineage>
</organism>
<feature type="transmembrane region" description="Helical" evidence="7">
    <location>
        <begin position="617"/>
        <end position="639"/>
    </location>
</feature>
<dbReference type="PROSITE" id="PS50156">
    <property type="entry name" value="SSD"/>
    <property type="match status" value="2"/>
</dbReference>